<dbReference type="GO" id="GO:0005737">
    <property type="term" value="C:cytoplasm"/>
    <property type="evidence" value="ECO:0007669"/>
    <property type="project" value="TreeGrafter"/>
</dbReference>
<evidence type="ECO:0000259" key="5">
    <source>
        <dbReference type="PROSITE" id="PS51733"/>
    </source>
</evidence>
<dbReference type="Proteomes" id="UP000011686">
    <property type="component" value="Chromosome"/>
</dbReference>
<keyword evidence="7" id="KW-1185">Reference proteome</keyword>
<reference evidence="6 7" key="1">
    <citation type="journal article" date="2013" name="Genome Biol. Evol.">
        <title>Genome evolution and phylogenomic analysis of candidatus kinetoplastibacterium, the betaproteobacterial endosymbionts of strigomonas and angomonas.</title>
        <authorList>
            <person name="Alves J.M."/>
            <person name="Serrano M.G."/>
            <person name="Maia da Silva F."/>
            <person name="Voegtly L.J."/>
            <person name="Matveyev A.V."/>
            <person name="Teixeira M.M."/>
            <person name="Camargo E.P."/>
            <person name="Buck G.A."/>
        </authorList>
    </citation>
    <scope>NUCLEOTIDE SEQUENCE [LARGE SCALE GENOMIC DNA]</scope>
    <source>
        <strain evidence="6 7">TCC036E</strain>
    </source>
</reference>
<dbReference type="HOGENOM" id="CLU_051096_4_1_4"/>
<accession>M1LQU0</accession>
<dbReference type="PANTHER" id="PTHR12835:SF5">
    <property type="entry name" value="BIOTIN--PROTEIN LIGASE"/>
    <property type="match status" value="1"/>
</dbReference>
<feature type="domain" description="BPL/LPL catalytic" evidence="5">
    <location>
        <begin position="21"/>
        <end position="207"/>
    </location>
</feature>
<evidence type="ECO:0000256" key="3">
    <source>
        <dbReference type="ARBA" id="ARBA00024227"/>
    </source>
</evidence>
<gene>
    <name evidence="6" type="ORF">CDEE_0136</name>
</gene>
<dbReference type="AlphaFoldDB" id="M1LQU0"/>
<dbReference type="STRING" id="1208918.CDEE_0136"/>
<sequence length="281" mass="32105">MVYVDILNRKNMLQILKKNLPMFHDIEWTESTDSTNTSLIKKIRGNDIKTPYLEGTNNQLAGRGRQGKKWISNNNDLTFSCAFNIKINPINLPSIAIVAGISACESLKELVYHNNSHLSLKWPNDIQWDNKKISGILVETIKNHKRDNCYFAIIGIGINLNKAIDKSTDLNRPITDFSEITNQHIIKCEKTIQIITTISKSWYKDISLLEKSGLQDFYERFKKIDYLFGKRIRIEKEGKTIQDGIANGIDEFGHLTLKTISGVKSVYSDNISINYKNDCSD</sequence>
<proteinExistence type="predicted"/>
<dbReference type="InterPro" id="IPR003142">
    <property type="entry name" value="BPL_C"/>
</dbReference>
<dbReference type="Gene3D" id="2.30.30.100">
    <property type="match status" value="1"/>
</dbReference>
<dbReference type="Gene3D" id="3.30.930.10">
    <property type="entry name" value="Bira Bifunctional Protein, Domain 2"/>
    <property type="match status" value="1"/>
</dbReference>
<dbReference type="PATRIC" id="fig|1208918.3.peg.667"/>
<dbReference type="GO" id="GO:0004077">
    <property type="term" value="F:biotin--[biotin carboxyl-carrier protein] ligase activity"/>
    <property type="evidence" value="ECO:0007669"/>
    <property type="project" value="UniProtKB-EC"/>
</dbReference>
<dbReference type="InterPro" id="IPR004143">
    <property type="entry name" value="BPL_LPL_catalytic"/>
</dbReference>
<evidence type="ECO:0000313" key="7">
    <source>
        <dbReference type="Proteomes" id="UP000011686"/>
    </source>
</evidence>
<organism evidence="6 7">
    <name type="scientific">Candidatus Kinetoplastidibacterium crithidiae TCC036E</name>
    <dbReference type="NCBI Taxonomy" id="1208918"/>
    <lineage>
        <taxon>Bacteria</taxon>
        <taxon>Pseudomonadati</taxon>
        <taxon>Pseudomonadota</taxon>
        <taxon>Betaproteobacteria</taxon>
        <taxon>Candidatus Kinetoplastidibacterium</taxon>
    </lineage>
</organism>
<dbReference type="EMBL" id="CP003804">
    <property type="protein sequence ID" value="AGF47967.1"/>
    <property type="molecule type" value="Genomic_DNA"/>
</dbReference>
<evidence type="ECO:0000256" key="2">
    <source>
        <dbReference type="ARBA" id="ARBA00023267"/>
    </source>
</evidence>
<dbReference type="SUPFAM" id="SSF55681">
    <property type="entry name" value="Class II aaRS and biotin synthetases"/>
    <property type="match status" value="1"/>
</dbReference>
<protein>
    <recommendedName>
        <fullName evidence="3">biotin--[biotin carboxyl-carrier protein] ligase</fullName>
        <ecNumber evidence="3">6.3.4.15</ecNumber>
    </recommendedName>
</protein>
<dbReference type="PROSITE" id="PS51733">
    <property type="entry name" value="BPL_LPL_CATALYTIC"/>
    <property type="match status" value="1"/>
</dbReference>
<name>M1LQU0_9PROT</name>
<comment type="catalytic activity">
    <reaction evidence="4">
        <text>biotin + L-lysyl-[protein] + ATP = N(6)-biotinyl-L-lysyl-[protein] + AMP + diphosphate + H(+)</text>
        <dbReference type="Rhea" id="RHEA:11756"/>
        <dbReference type="Rhea" id="RHEA-COMP:9752"/>
        <dbReference type="Rhea" id="RHEA-COMP:10505"/>
        <dbReference type="ChEBI" id="CHEBI:15378"/>
        <dbReference type="ChEBI" id="CHEBI:29969"/>
        <dbReference type="ChEBI" id="CHEBI:30616"/>
        <dbReference type="ChEBI" id="CHEBI:33019"/>
        <dbReference type="ChEBI" id="CHEBI:57586"/>
        <dbReference type="ChEBI" id="CHEBI:83144"/>
        <dbReference type="ChEBI" id="CHEBI:456215"/>
        <dbReference type="EC" id="6.3.4.15"/>
    </reaction>
</comment>
<dbReference type="eggNOG" id="COG0340">
    <property type="taxonomic scope" value="Bacteria"/>
</dbReference>
<dbReference type="KEGG" id="kct:CDEE_0136"/>
<dbReference type="EC" id="6.3.4.15" evidence="3"/>
<keyword evidence="2" id="KW-0092">Biotin</keyword>
<dbReference type="PANTHER" id="PTHR12835">
    <property type="entry name" value="BIOTIN PROTEIN LIGASE"/>
    <property type="match status" value="1"/>
</dbReference>
<keyword evidence="1" id="KW-0436">Ligase</keyword>
<evidence type="ECO:0000256" key="1">
    <source>
        <dbReference type="ARBA" id="ARBA00022598"/>
    </source>
</evidence>
<dbReference type="NCBIfam" id="TIGR00121">
    <property type="entry name" value="birA_ligase"/>
    <property type="match status" value="1"/>
</dbReference>
<dbReference type="CDD" id="cd16442">
    <property type="entry name" value="BPL"/>
    <property type="match status" value="1"/>
</dbReference>
<evidence type="ECO:0000313" key="6">
    <source>
        <dbReference type="EMBL" id="AGF47967.1"/>
    </source>
</evidence>
<dbReference type="Pfam" id="PF02237">
    <property type="entry name" value="BPL_C"/>
    <property type="match status" value="1"/>
</dbReference>
<dbReference type="InterPro" id="IPR045864">
    <property type="entry name" value="aa-tRNA-synth_II/BPL/LPL"/>
</dbReference>
<dbReference type="InterPro" id="IPR004408">
    <property type="entry name" value="Biotin_CoA_COase_ligase"/>
</dbReference>
<dbReference type="Pfam" id="PF03099">
    <property type="entry name" value="BPL_LplA_LipB"/>
    <property type="match status" value="1"/>
</dbReference>
<evidence type="ECO:0000256" key="4">
    <source>
        <dbReference type="ARBA" id="ARBA00047846"/>
    </source>
</evidence>